<name>M4BB35_HYAAE</name>
<proteinExistence type="predicted"/>
<dbReference type="AlphaFoldDB" id="M4BB35"/>
<reference evidence="2" key="1">
    <citation type="journal article" date="2010" name="Science">
        <title>Signatures of adaptation to obligate biotrophy in the Hyaloperonospora arabidopsidis genome.</title>
        <authorList>
            <person name="Baxter L."/>
            <person name="Tripathy S."/>
            <person name="Ishaque N."/>
            <person name="Boot N."/>
            <person name="Cabral A."/>
            <person name="Kemen E."/>
            <person name="Thines M."/>
            <person name="Ah-Fong A."/>
            <person name="Anderson R."/>
            <person name="Badejoko W."/>
            <person name="Bittner-Eddy P."/>
            <person name="Boore J.L."/>
            <person name="Chibucos M.C."/>
            <person name="Coates M."/>
            <person name="Dehal P."/>
            <person name="Delehaunty K."/>
            <person name="Dong S."/>
            <person name="Downton P."/>
            <person name="Dumas B."/>
            <person name="Fabro G."/>
            <person name="Fronick C."/>
            <person name="Fuerstenberg S.I."/>
            <person name="Fulton L."/>
            <person name="Gaulin E."/>
            <person name="Govers F."/>
            <person name="Hughes L."/>
            <person name="Humphray S."/>
            <person name="Jiang R.H."/>
            <person name="Judelson H."/>
            <person name="Kamoun S."/>
            <person name="Kyung K."/>
            <person name="Meijer H."/>
            <person name="Minx P."/>
            <person name="Morris P."/>
            <person name="Nelson J."/>
            <person name="Phuntumart V."/>
            <person name="Qutob D."/>
            <person name="Rehmany A."/>
            <person name="Rougon-Cardoso A."/>
            <person name="Ryden P."/>
            <person name="Torto-Alalibo T."/>
            <person name="Studholme D."/>
            <person name="Wang Y."/>
            <person name="Win J."/>
            <person name="Wood J."/>
            <person name="Clifton S.W."/>
            <person name="Rogers J."/>
            <person name="Van den Ackerveken G."/>
            <person name="Jones J.D."/>
            <person name="McDowell J.M."/>
            <person name="Beynon J."/>
            <person name="Tyler B.M."/>
        </authorList>
    </citation>
    <scope>NUCLEOTIDE SEQUENCE [LARGE SCALE GENOMIC DNA]</scope>
    <source>
        <strain evidence="2">Emoy2</strain>
    </source>
</reference>
<protein>
    <submittedName>
        <fullName evidence="1">Uncharacterized protein</fullName>
    </submittedName>
</protein>
<dbReference type="EnsemblProtists" id="HpaT803496">
    <property type="protein sequence ID" value="HpaP803496"/>
    <property type="gene ID" value="HpaG803496"/>
</dbReference>
<evidence type="ECO:0000313" key="2">
    <source>
        <dbReference type="Proteomes" id="UP000011713"/>
    </source>
</evidence>
<accession>M4BB35</accession>
<dbReference type="InParanoid" id="M4BB35"/>
<organism evidence="1 2">
    <name type="scientific">Hyaloperonospora arabidopsidis (strain Emoy2)</name>
    <name type="common">Downy mildew agent</name>
    <name type="synonym">Peronospora arabidopsidis</name>
    <dbReference type="NCBI Taxonomy" id="559515"/>
    <lineage>
        <taxon>Eukaryota</taxon>
        <taxon>Sar</taxon>
        <taxon>Stramenopiles</taxon>
        <taxon>Oomycota</taxon>
        <taxon>Peronosporomycetes</taxon>
        <taxon>Peronosporales</taxon>
        <taxon>Peronosporaceae</taxon>
        <taxon>Hyaloperonospora</taxon>
    </lineage>
</organism>
<evidence type="ECO:0000313" key="1">
    <source>
        <dbReference type="EnsemblProtists" id="HpaP803496"/>
    </source>
</evidence>
<reference evidence="1" key="2">
    <citation type="submission" date="2015-06" db="UniProtKB">
        <authorList>
            <consortium name="EnsemblProtists"/>
        </authorList>
    </citation>
    <scope>IDENTIFICATION</scope>
    <source>
        <strain evidence="1">Emoy2</strain>
    </source>
</reference>
<dbReference type="HOGENOM" id="CLU_2836680_0_0_1"/>
<dbReference type="VEuPathDB" id="FungiDB:HpaG803496"/>
<sequence length="66" mass="7367">MLRKVSTIAVTSKVPRILDTNERLVRKGFGLRGKRGIVIWTAGECIKQWPVKVDGYGACLPLREGK</sequence>
<dbReference type="Proteomes" id="UP000011713">
    <property type="component" value="Unassembled WGS sequence"/>
</dbReference>
<keyword evidence="2" id="KW-1185">Reference proteome</keyword>
<dbReference type="EMBL" id="JH598083">
    <property type="status" value="NOT_ANNOTATED_CDS"/>
    <property type="molecule type" value="Genomic_DNA"/>
</dbReference>